<evidence type="ECO:0000256" key="1">
    <source>
        <dbReference type="ARBA" id="ARBA00008361"/>
    </source>
</evidence>
<gene>
    <name evidence="4" type="ORF">GPECTOR_32g486</name>
</gene>
<keyword evidence="2" id="KW-0489">Methyltransferase</keyword>
<dbReference type="Gene3D" id="3.40.50.150">
    <property type="entry name" value="Vaccinia Virus protein VP39"/>
    <property type="match status" value="1"/>
</dbReference>
<name>A0A150GDM2_GONPE</name>
<reference evidence="5" key="1">
    <citation type="journal article" date="2016" name="Nat. Commun.">
        <title>The Gonium pectorale genome demonstrates co-option of cell cycle regulation during the evolution of multicellularity.</title>
        <authorList>
            <person name="Hanschen E.R."/>
            <person name="Marriage T.N."/>
            <person name="Ferris P.J."/>
            <person name="Hamaji T."/>
            <person name="Toyoda A."/>
            <person name="Fujiyama A."/>
            <person name="Neme R."/>
            <person name="Noguchi H."/>
            <person name="Minakuchi Y."/>
            <person name="Suzuki M."/>
            <person name="Kawai-Toyooka H."/>
            <person name="Smith D.R."/>
            <person name="Sparks H."/>
            <person name="Anderson J."/>
            <person name="Bakaric R."/>
            <person name="Luria V."/>
            <person name="Karger A."/>
            <person name="Kirschner M.W."/>
            <person name="Durand P.M."/>
            <person name="Michod R.E."/>
            <person name="Nozaki H."/>
            <person name="Olson B.J."/>
        </authorList>
    </citation>
    <scope>NUCLEOTIDE SEQUENCE [LARGE SCALE GENOMIC DNA]</scope>
    <source>
        <strain evidence="5">NIES-2863</strain>
    </source>
</reference>
<dbReference type="STRING" id="33097.A0A150GDM2"/>
<dbReference type="GO" id="GO:0032259">
    <property type="term" value="P:methylation"/>
    <property type="evidence" value="ECO:0007669"/>
    <property type="project" value="UniProtKB-KW"/>
</dbReference>
<dbReference type="EMBL" id="LSYV01000033">
    <property type="protein sequence ID" value="KXZ47873.1"/>
    <property type="molecule type" value="Genomic_DNA"/>
</dbReference>
<dbReference type="GO" id="GO:0008168">
    <property type="term" value="F:methyltransferase activity"/>
    <property type="evidence" value="ECO:0007669"/>
    <property type="project" value="UniProtKB-KW"/>
</dbReference>
<dbReference type="PANTHER" id="PTHR12176">
    <property type="entry name" value="SAM-DEPENDENT METHYLTRANSFERASE SUPERFAMILY PROTEIN"/>
    <property type="match status" value="1"/>
</dbReference>
<evidence type="ECO:0000256" key="3">
    <source>
        <dbReference type="ARBA" id="ARBA00022679"/>
    </source>
</evidence>
<dbReference type="Proteomes" id="UP000075714">
    <property type="component" value="Unassembled WGS sequence"/>
</dbReference>
<proteinExistence type="inferred from homology"/>
<sequence>MHLPFAAPNVMAGNLHSVYREDRVLTGGLWDHLATLPSLVPPGPIAMLGLAAGTVPQIMASHYPCGHCTRGGRNVVHGWELDPAVVEAGRLYLGMHELEQRGELVVHIGDALAPTACVPGGFSGIIVDLFAGGRLLPQLTKASPGALYVGEHRKTWEDLRSRLAPGNGARLIANLGQAPPTIPGVRWQEEAYTTLRAYEALEAAFDGEVSLLTVQSNTLALTGPLPNPEEWPGPLPEGLQHLAADGLWARDVYPLQKVVVNLSLW</sequence>
<evidence type="ECO:0000256" key="2">
    <source>
        <dbReference type="ARBA" id="ARBA00022603"/>
    </source>
</evidence>
<comment type="similarity">
    <text evidence="1">Belongs to the methyltransferase superfamily.</text>
</comment>
<dbReference type="InterPro" id="IPR029063">
    <property type="entry name" value="SAM-dependent_MTases_sf"/>
</dbReference>
<evidence type="ECO:0008006" key="6">
    <source>
        <dbReference type="Google" id="ProtNLM"/>
    </source>
</evidence>
<organism evidence="4 5">
    <name type="scientific">Gonium pectorale</name>
    <name type="common">Green alga</name>
    <dbReference type="NCBI Taxonomy" id="33097"/>
    <lineage>
        <taxon>Eukaryota</taxon>
        <taxon>Viridiplantae</taxon>
        <taxon>Chlorophyta</taxon>
        <taxon>core chlorophytes</taxon>
        <taxon>Chlorophyceae</taxon>
        <taxon>CS clade</taxon>
        <taxon>Chlamydomonadales</taxon>
        <taxon>Volvocaceae</taxon>
        <taxon>Gonium</taxon>
    </lineage>
</organism>
<dbReference type="PANTHER" id="PTHR12176:SF77">
    <property type="entry name" value="S-ADENOSYL-L-METHIONINE-DEPENDENT METHYLTRANSFERASES SUPERFAMILY PROTEIN"/>
    <property type="match status" value="1"/>
</dbReference>
<dbReference type="AlphaFoldDB" id="A0A150GDM2"/>
<dbReference type="SUPFAM" id="SSF53335">
    <property type="entry name" value="S-adenosyl-L-methionine-dependent methyltransferases"/>
    <property type="match status" value="1"/>
</dbReference>
<protein>
    <recommendedName>
        <fullName evidence="6">PABS domain-containing protein</fullName>
    </recommendedName>
</protein>
<accession>A0A150GDM2</accession>
<keyword evidence="3" id="KW-0808">Transferase</keyword>
<keyword evidence="5" id="KW-1185">Reference proteome</keyword>
<comment type="caution">
    <text evidence="4">The sequence shown here is derived from an EMBL/GenBank/DDBJ whole genome shotgun (WGS) entry which is preliminary data.</text>
</comment>
<dbReference type="InterPro" id="IPR051419">
    <property type="entry name" value="Lys/N-term_MeTrsfase_sf"/>
</dbReference>
<evidence type="ECO:0000313" key="5">
    <source>
        <dbReference type="Proteomes" id="UP000075714"/>
    </source>
</evidence>
<dbReference type="OrthoDB" id="2016285at2759"/>
<evidence type="ECO:0000313" key="4">
    <source>
        <dbReference type="EMBL" id="KXZ47873.1"/>
    </source>
</evidence>